<keyword evidence="12" id="KW-0378">Hydrolase</keyword>
<feature type="transmembrane region" description="Helical" evidence="9">
    <location>
        <begin position="1004"/>
        <end position="1034"/>
    </location>
</feature>
<comment type="subcellular location">
    <subcellularLocation>
        <location evidence="1">Membrane</location>
        <topology evidence="1">Multi-pass membrane protein</topology>
    </subcellularLocation>
</comment>
<keyword evidence="5" id="KW-0067">ATP-binding</keyword>
<dbReference type="PANTHER" id="PTHR43394:SF1">
    <property type="entry name" value="ATP-BINDING CASSETTE SUB-FAMILY B MEMBER 10, MITOCHONDRIAL"/>
    <property type="match status" value="1"/>
</dbReference>
<evidence type="ECO:0000256" key="3">
    <source>
        <dbReference type="ARBA" id="ARBA00022692"/>
    </source>
</evidence>
<evidence type="ECO:0000256" key="6">
    <source>
        <dbReference type="ARBA" id="ARBA00022989"/>
    </source>
</evidence>
<feature type="domain" description="ABC transporter" evidence="10">
    <location>
        <begin position="1282"/>
        <end position="1527"/>
    </location>
</feature>
<dbReference type="Pfam" id="PF00664">
    <property type="entry name" value="ABC_membrane"/>
    <property type="match status" value="2"/>
</dbReference>
<organism evidence="12 13">
    <name type="scientific">Tilletiopsis washingtonensis</name>
    <dbReference type="NCBI Taxonomy" id="58919"/>
    <lineage>
        <taxon>Eukaryota</taxon>
        <taxon>Fungi</taxon>
        <taxon>Dikarya</taxon>
        <taxon>Basidiomycota</taxon>
        <taxon>Ustilaginomycotina</taxon>
        <taxon>Exobasidiomycetes</taxon>
        <taxon>Entylomatales</taxon>
        <taxon>Entylomatales incertae sedis</taxon>
        <taxon>Tilletiopsis</taxon>
    </lineage>
</organism>
<evidence type="ECO:0000256" key="7">
    <source>
        <dbReference type="ARBA" id="ARBA00023136"/>
    </source>
</evidence>
<evidence type="ECO:0000259" key="10">
    <source>
        <dbReference type="PROSITE" id="PS50893"/>
    </source>
</evidence>
<evidence type="ECO:0000259" key="11">
    <source>
        <dbReference type="PROSITE" id="PS50929"/>
    </source>
</evidence>
<keyword evidence="4" id="KW-0547">Nucleotide-binding</keyword>
<feature type="region of interest" description="Disordered" evidence="8">
    <location>
        <begin position="360"/>
        <end position="467"/>
    </location>
</feature>
<feature type="domain" description="ABC transporter" evidence="10">
    <location>
        <begin position="487"/>
        <end position="741"/>
    </location>
</feature>
<feature type="transmembrane region" description="Helical" evidence="9">
    <location>
        <begin position="202"/>
        <end position="222"/>
    </location>
</feature>
<feature type="domain" description="ABC transmembrane type-1" evidence="11">
    <location>
        <begin position="965"/>
        <end position="1249"/>
    </location>
</feature>
<evidence type="ECO:0000313" key="13">
    <source>
        <dbReference type="Proteomes" id="UP000245946"/>
    </source>
</evidence>
<protein>
    <submittedName>
        <fullName evidence="12">P-loop containing nucleoside triphosphate hydrolase protein</fullName>
    </submittedName>
</protein>
<proteinExistence type="predicted"/>
<evidence type="ECO:0000256" key="1">
    <source>
        <dbReference type="ARBA" id="ARBA00004141"/>
    </source>
</evidence>
<dbReference type="CDD" id="cd18578">
    <property type="entry name" value="ABC_6TM_Pgp_ABCB1_D2_like"/>
    <property type="match status" value="1"/>
</dbReference>
<feature type="transmembrane region" description="Helical" evidence="9">
    <location>
        <begin position="281"/>
        <end position="303"/>
    </location>
</feature>
<dbReference type="InterPro" id="IPR027417">
    <property type="entry name" value="P-loop_NTPase"/>
</dbReference>
<feature type="transmembrane region" description="Helical" evidence="9">
    <location>
        <begin position="1224"/>
        <end position="1244"/>
    </location>
</feature>
<feature type="compositionally biased region" description="Low complexity" evidence="8">
    <location>
        <begin position="899"/>
        <end position="910"/>
    </location>
</feature>
<dbReference type="FunFam" id="3.40.50.300:FF:000604">
    <property type="entry name" value="ABC transporter B family member 28"/>
    <property type="match status" value="1"/>
</dbReference>
<dbReference type="InterPro" id="IPR003439">
    <property type="entry name" value="ABC_transporter-like_ATP-bd"/>
</dbReference>
<dbReference type="InterPro" id="IPR036640">
    <property type="entry name" value="ABC1_TM_sf"/>
</dbReference>
<dbReference type="EMBL" id="KZ819308">
    <property type="protein sequence ID" value="PWN94917.1"/>
    <property type="molecule type" value="Genomic_DNA"/>
</dbReference>
<feature type="domain" description="ABC transmembrane type-1" evidence="11">
    <location>
        <begin position="28"/>
        <end position="343"/>
    </location>
</feature>
<dbReference type="PANTHER" id="PTHR43394">
    <property type="entry name" value="ATP-DEPENDENT PERMEASE MDL1, MITOCHONDRIAL"/>
    <property type="match status" value="1"/>
</dbReference>
<keyword evidence="6 9" id="KW-1133">Transmembrane helix</keyword>
<dbReference type="SMART" id="SM00382">
    <property type="entry name" value="AAA"/>
    <property type="match status" value="2"/>
</dbReference>
<dbReference type="PROSITE" id="PS00211">
    <property type="entry name" value="ABC_TRANSPORTER_1"/>
    <property type="match status" value="1"/>
</dbReference>
<dbReference type="PROSITE" id="PS50929">
    <property type="entry name" value="ABC_TM1F"/>
    <property type="match status" value="2"/>
</dbReference>
<dbReference type="Gene3D" id="1.20.1560.10">
    <property type="entry name" value="ABC transporter type 1, transmembrane domain"/>
    <property type="match status" value="2"/>
</dbReference>
<feature type="transmembrane region" description="Helical" evidence="9">
    <location>
        <begin position="315"/>
        <end position="335"/>
    </location>
</feature>
<feature type="transmembrane region" description="Helical" evidence="9">
    <location>
        <begin position="179"/>
        <end position="196"/>
    </location>
</feature>
<keyword evidence="2" id="KW-0813">Transport</keyword>
<dbReference type="InterPro" id="IPR003593">
    <property type="entry name" value="AAA+_ATPase"/>
</dbReference>
<feature type="region of interest" description="Disordered" evidence="8">
    <location>
        <begin position="876"/>
        <end position="919"/>
    </location>
</feature>
<accession>A0A316YZN9</accession>
<dbReference type="PROSITE" id="PS50893">
    <property type="entry name" value="ABC_TRANSPORTER_2"/>
    <property type="match status" value="2"/>
</dbReference>
<sequence length="1533" mass="163634">MAPQAVARKGTLRLLFAGMPRRYVPLFLLATLLSIISGALPPLMTRVLGDAFNYFTAYNPSGLAPGGVPQERKDELMRGILRAVWQLCALAGGTVILSTAMISAWIAVGERVAGGLRTDVYAACSTKRMSWFDGGMGLAGSAAGADGGDSSIGAGGLMARFAREVDDVRLATSQTSGQLLQYLTTMIACTVLALVSRWDLTLIILASIPLTTVMTIVCEIAAAGPMGRERALTAYASGNVERTVNAITTVKAFNGAARELKRFRTFLATVQRVNIRLAAIWGMRIGLSGTLTLAMFTSGFAYGSHLVQSGQVRPGTVMTVFWSALLASSHLQLVIQTLSIVEKGKVAAASLRVLCDSADEPARASTIRDPPPASEAGTAVESREPGSPTLSCHSSAHSHSLPKSPMSGDEPSNFTLPPPRSAKGSARGSRTHAVAMSIDSIPHFSSRNEQTKSATGPVSRSRPPRATVRGTVAAMRKIRPSRCHGEVVLRNVTFAYPSRPLAPVLRDASMYIAAGESTYIVGASGSGKSTVAQLLTRMYDATSGTLELDDQDVRFLDPEWVRSNVASVDQAPIIFDLSVHDNVGLGLCGVLEQSGSIARVGANHVPIVPREDVVAACRTALLHEFIQSLPDGYDTQLGARGASLSGGQKQRLSIARARIRDPSVLILDEATSALDPTSRLLVNEAVKAWRRGRTTVIITHDLSSVGDDDFVYLMDSGVVAQQGYRSDLGSRPGPFQALAEMQMAGHSHDTEATEDLRSPTGLEARASRALEADESFDVRRLSGAQRWARGLSINPIDAPADERLRASTTSVGSYAWNKYAGGAANGRYTGAETPPVAARPGLRPLRLPQQQQQRALDEDEGTIEWLTSASAAASKRRPLRQWTTMDDDAAPPPRRKWTASELSLSSTASADGTSLPKEKGSATVLEMDELDAEESDAEPPLAPPGSLRKVLCDAWVSQPYKVLLVAGFIACVAAGSVPPVFSFILGKLLATMGRQNQGQEVRLYTLIVVGLAFADGILNFLRFFVMEVAGDLWVRRLREKSYRKVLAQDKSWFDQPSSTAGAIVTSIVKDADDAQALVGRIVGQLVVVIAMVALGLIWAMAIGWQLTLVGLAFAPIFVVAMALQSRVVTKHEIRNKAKREAVAKRFYDMVANARGIRSMALEPVFGANFADAVADAERCALRAAPVSGFGFGLGEGLTYSAEALMYYVGARLIISGTYDFERMVVTFNLIIFAITFAGQVMAYLPGISKSVQAATDLNYLVSLPDATSETPGAATPAVFGGLSFENVSFAYPLRPDVTVLQSTSFNIGIGERVALVGGSGSGKSTIAALLQRLYEPASGQILLDGHALHDIDVNFLRERLAVVSQHPNLFDMSVADNIAYGAANVGTGDVPAPRLEVELAAREACAADFVEKLPSGYDTSLGENASLLSGGQAQRLAIARALMRRDAPILILDECTSALDPSTQDAVARALLEERSKHRTTLVVTHKLQLMQRCDRILVLEGGRVVEQGHYDTLIKRRGGAFAKLASAGEWGA</sequence>
<feature type="transmembrane region" description="Helical" evidence="9">
    <location>
        <begin position="83"/>
        <end position="108"/>
    </location>
</feature>
<keyword evidence="3 9" id="KW-0812">Transmembrane</keyword>
<dbReference type="GO" id="GO:0015421">
    <property type="term" value="F:ABC-type oligopeptide transporter activity"/>
    <property type="evidence" value="ECO:0007669"/>
    <property type="project" value="TreeGrafter"/>
</dbReference>
<evidence type="ECO:0000256" key="5">
    <source>
        <dbReference type="ARBA" id="ARBA00022840"/>
    </source>
</evidence>
<dbReference type="CDD" id="cd18577">
    <property type="entry name" value="ABC_6TM_Pgp_ABCB1_D1_like"/>
    <property type="match status" value="1"/>
</dbReference>
<keyword evidence="7 9" id="KW-0472">Membrane</keyword>
<gene>
    <name evidence="12" type="ORF">FA09DRAFT_332572</name>
</gene>
<feature type="compositionally biased region" description="Polar residues" evidence="8">
    <location>
        <begin position="443"/>
        <end position="458"/>
    </location>
</feature>
<dbReference type="GO" id="GO:0005524">
    <property type="term" value="F:ATP binding"/>
    <property type="evidence" value="ECO:0007669"/>
    <property type="project" value="UniProtKB-KW"/>
</dbReference>
<dbReference type="GeneID" id="37271055"/>
<keyword evidence="13" id="KW-1185">Reference proteome</keyword>
<dbReference type="GO" id="GO:0016020">
    <property type="term" value="C:membrane"/>
    <property type="evidence" value="ECO:0007669"/>
    <property type="project" value="UniProtKB-SubCell"/>
</dbReference>
<reference evidence="12 13" key="1">
    <citation type="journal article" date="2018" name="Mol. Biol. Evol.">
        <title>Broad Genomic Sampling Reveals a Smut Pathogenic Ancestry of the Fungal Clade Ustilaginomycotina.</title>
        <authorList>
            <person name="Kijpornyongpan T."/>
            <person name="Mondo S.J."/>
            <person name="Barry K."/>
            <person name="Sandor L."/>
            <person name="Lee J."/>
            <person name="Lipzen A."/>
            <person name="Pangilinan J."/>
            <person name="LaButti K."/>
            <person name="Hainaut M."/>
            <person name="Henrissat B."/>
            <person name="Grigoriev I.V."/>
            <person name="Spatafora J.W."/>
            <person name="Aime M.C."/>
        </authorList>
    </citation>
    <scope>NUCLEOTIDE SEQUENCE [LARGE SCALE GENOMIC DNA]</scope>
    <source>
        <strain evidence="12 13">MCA 4186</strain>
    </source>
</reference>
<dbReference type="Pfam" id="PF00005">
    <property type="entry name" value="ABC_tran"/>
    <property type="match status" value="2"/>
</dbReference>
<dbReference type="SUPFAM" id="SSF90123">
    <property type="entry name" value="ABC transporter transmembrane region"/>
    <property type="match status" value="2"/>
</dbReference>
<feature type="transmembrane region" description="Helical" evidence="9">
    <location>
        <begin position="1108"/>
        <end position="1129"/>
    </location>
</feature>
<dbReference type="Gene3D" id="3.40.50.300">
    <property type="entry name" value="P-loop containing nucleotide triphosphate hydrolases"/>
    <property type="match status" value="2"/>
</dbReference>
<dbReference type="InterPro" id="IPR017871">
    <property type="entry name" value="ABC_transporter-like_CS"/>
</dbReference>
<dbReference type="FunFam" id="3.40.50.300:FF:001471">
    <property type="entry name" value="P-loop containing nucleoside triphosphate hydrolase protein"/>
    <property type="match status" value="1"/>
</dbReference>
<dbReference type="Proteomes" id="UP000245946">
    <property type="component" value="Unassembled WGS sequence"/>
</dbReference>
<feature type="transmembrane region" description="Helical" evidence="9">
    <location>
        <begin position="962"/>
        <end position="984"/>
    </location>
</feature>
<dbReference type="GO" id="GO:0016887">
    <property type="term" value="F:ATP hydrolysis activity"/>
    <property type="evidence" value="ECO:0007669"/>
    <property type="project" value="InterPro"/>
</dbReference>
<evidence type="ECO:0000256" key="8">
    <source>
        <dbReference type="SAM" id="MobiDB-lite"/>
    </source>
</evidence>
<evidence type="ECO:0000256" key="4">
    <source>
        <dbReference type="ARBA" id="ARBA00022741"/>
    </source>
</evidence>
<evidence type="ECO:0000313" key="12">
    <source>
        <dbReference type="EMBL" id="PWN94917.1"/>
    </source>
</evidence>
<dbReference type="SUPFAM" id="SSF52540">
    <property type="entry name" value="P-loop containing nucleoside triphosphate hydrolases"/>
    <property type="match status" value="2"/>
</dbReference>
<dbReference type="InterPro" id="IPR011527">
    <property type="entry name" value="ABC1_TM_dom"/>
</dbReference>
<dbReference type="OrthoDB" id="6500128at2759"/>
<evidence type="ECO:0000256" key="2">
    <source>
        <dbReference type="ARBA" id="ARBA00022448"/>
    </source>
</evidence>
<name>A0A316YZN9_9BASI</name>
<evidence type="ECO:0000256" key="9">
    <source>
        <dbReference type="SAM" id="Phobius"/>
    </source>
</evidence>
<dbReference type="RefSeq" id="XP_025595196.1">
    <property type="nucleotide sequence ID" value="XM_025743511.1"/>
</dbReference>
<feature type="transmembrane region" description="Helical" evidence="9">
    <location>
        <begin position="23"/>
        <end position="44"/>
    </location>
</feature>
<dbReference type="InterPro" id="IPR039421">
    <property type="entry name" value="Type_1_exporter"/>
</dbReference>
<dbReference type="GO" id="GO:0005737">
    <property type="term" value="C:cytoplasm"/>
    <property type="evidence" value="ECO:0007669"/>
    <property type="project" value="UniProtKB-ARBA"/>
</dbReference>
<dbReference type="STRING" id="58919.A0A316YZN9"/>
<feature type="transmembrane region" description="Helical" evidence="9">
    <location>
        <begin position="1081"/>
        <end position="1102"/>
    </location>
</feature>